<dbReference type="EMBL" id="GL379818">
    <property type="protein sequence ID" value="EGT46707.1"/>
    <property type="molecule type" value="Genomic_DNA"/>
</dbReference>
<evidence type="ECO:0000259" key="2">
    <source>
        <dbReference type="Pfam" id="PF07735"/>
    </source>
</evidence>
<sequence length="370" mass="43431">MKTIKSKSVKRKSKPKKSESKPMEPMDMPLPPREQMLGMLGIADLHAVSILSEANAIAVRMAQRKYPQVCIRINVRHGTRIRLYKYPIKENDTFEFEWCIPRKAPKKSAKSVWSLGGMDVMTSKLESRRYYTAIPCRGKRNETVNAIISHILFIFPRCIVEELRVFLYDTVLRPEIALQAITQAESVKLEHVDLWGHSLKILQKIEITKSYINESFVYVGRRPTVDNIHCTDVFETEDATWIDPEKLLTLNCRRIRINKTRFRKEHLMAFLHHWQSAPIDQIGRIREVIICHPFGVGRLDFEKLDAQPYDSRTSRLFERHECKDLHQYSSEFSYTIWREDGIFATVEQYAETTMTFSVWHRKPTQDEDQN</sequence>
<protein>
    <recommendedName>
        <fullName evidence="2">Sdz-33 F-box domain-containing protein</fullName>
    </recommendedName>
</protein>
<name>G0MX75_CAEBE</name>
<accession>G0MX75</accession>
<dbReference type="InParanoid" id="G0MX75"/>
<evidence type="ECO:0000313" key="4">
    <source>
        <dbReference type="Proteomes" id="UP000008068"/>
    </source>
</evidence>
<dbReference type="OrthoDB" id="5826404at2759"/>
<dbReference type="HOGENOM" id="CLU_748475_0_0_1"/>
<gene>
    <name evidence="3" type="ORF">CAEBREN_15595</name>
</gene>
<dbReference type="Proteomes" id="UP000008068">
    <property type="component" value="Unassembled WGS sequence"/>
</dbReference>
<dbReference type="PANTHER" id="PTHR21503">
    <property type="entry name" value="F-BOX-CONTAINING HYPOTHETICAL PROTEIN C.ELEGANS"/>
    <property type="match status" value="1"/>
</dbReference>
<feature type="region of interest" description="Disordered" evidence="1">
    <location>
        <begin position="1"/>
        <end position="30"/>
    </location>
</feature>
<evidence type="ECO:0000313" key="3">
    <source>
        <dbReference type="EMBL" id="EGT46707.1"/>
    </source>
</evidence>
<dbReference type="FunCoup" id="G0MX75">
    <property type="interactions" value="1060"/>
</dbReference>
<proteinExistence type="predicted"/>
<organism evidence="4">
    <name type="scientific">Caenorhabditis brenneri</name>
    <name type="common">Nematode worm</name>
    <dbReference type="NCBI Taxonomy" id="135651"/>
    <lineage>
        <taxon>Eukaryota</taxon>
        <taxon>Metazoa</taxon>
        <taxon>Ecdysozoa</taxon>
        <taxon>Nematoda</taxon>
        <taxon>Chromadorea</taxon>
        <taxon>Rhabditida</taxon>
        <taxon>Rhabditina</taxon>
        <taxon>Rhabditomorpha</taxon>
        <taxon>Rhabditoidea</taxon>
        <taxon>Rhabditidae</taxon>
        <taxon>Peloderinae</taxon>
        <taxon>Caenorhabditis</taxon>
    </lineage>
</organism>
<evidence type="ECO:0000256" key="1">
    <source>
        <dbReference type="SAM" id="MobiDB-lite"/>
    </source>
</evidence>
<feature type="domain" description="Sdz-33 F-box" evidence="2">
    <location>
        <begin position="232"/>
        <end position="275"/>
    </location>
</feature>
<reference evidence="4" key="1">
    <citation type="submission" date="2011-07" db="EMBL/GenBank/DDBJ databases">
        <authorList>
            <consortium name="Caenorhabditis brenneri Sequencing and Analysis Consortium"/>
            <person name="Wilson R.K."/>
        </authorList>
    </citation>
    <scope>NUCLEOTIDE SEQUENCE [LARGE SCALE GENOMIC DNA]</scope>
    <source>
        <strain evidence="4">PB2801</strain>
    </source>
</reference>
<dbReference type="AlphaFoldDB" id="G0MX75"/>
<dbReference type="Pfam" id="PF07735">
    <property type="entry name" value="FBA_2"/>
    <property type="match status" value="1"/>
</dbReference>
<keyword evidence="4" id="KW-1185">Reference proteome</keyword>
<dbReference type="InterPro" id="IPR012885">
    <property type="entry name" value="F-box_Sdz-33"/>
</dbReference>
<dbReference type="PANTHER" id="PTHR21503:SF8">
    <property type="entry name" value="F-BOX ASSOCIATED DOMAIN-CONTAINING PROTEIN-RELATED"/>
    <property type="match status" value="1"/>
</dbReference>
<feature type="compositionally biased region" description="Basic residues" evidence="1">
    <location>
        <begin position="1"/>
        <end position="15"/>
    </location>
</feature>